<dbReference type="EMBL" id="CP020946">
    <property type="protein sequence ID" value="ASD63133.1"/>
    <property type="molecule type" value="Genomic_DNA"/>
</dbReference>
<protein>
    <submittedName>
        <fullName evidence="1">Uncharacterized protein</fullName>
    </submittedName>
</protein>
<accession>A0A1Z3N6N4</accession>
<proteinExistence type="predicted"/>
<evidence type="ECO:0000313" key="1">
    <source>
        <dbReference type="EMBL" id="ASD63133.1"/>
    </source>
</evidence>
<dbReference type="AlphaFoldDB" id="A0A1Z3N6N4"/>
<dbReference type="Proteomes" id="UP000197003">
    <property type="component" value="Chromosome"/>
</dbReference>
<dbReference type="RefSeq" id="WP_088564711.1">
    <property type="nucleotide sequence ID" value="NZ_CP020946.1"/>
</dbReference>
<evidence type="ECO:0000313" key="2">
    <source>
        <dbReference type="Proteomes" id="UP000197003"/>
    </source>
</evidence>
<name>A0A1Z3N6N4_BDEBC</name>
<organism evidence="1 2">
    <name type="scientific">Bdellovibrio bacteriovorus</name>
    <dbReference type="NCBI Taxonomy" id="959"/>
    <lineage>
        <taxon>Bacteria</taxon>
        <taxon>Pseudomonadati</taxon>
        <taxon>Bdellovibrionota</taxon>
        <taxon>Bdellovibrionia</taxon>
        <taxon>Bdellovibrionales</taxon>
        <taxon>Pseudobdellovibrionaceae</taxon>
        <taxon>Bdellovibrio</taxon>
    </lineage>
</organism>
<reference evidence="1 2" key="1">
    <citation type="submission" date="2017-04" db="EMBL/GenBank/DDBJ databases">
        <title>Whole genome sequence of Bdellovibrio bacteriovorus strain SSB218315.</title>
        <authorList>
            <person name="Oyedara O."/>
            <person name="Rodriguez-Perez M.A."/>
        </authorList>
    </citation>
    <scope>NUCLEOTIDE SEQUENCE [LARGE SCALE GENOMIC DNA]</scope>
    <source>
        <strain evidence="1 2">SSB218315</strain>
    </source>
</reference>
<sequence>MIKNLIKESKRDSTPVNHFQMTSQGQKSYFDFSAFRQAQEVRVLNLTKQSGWQGRTLYDARITEYYFTIRFLRFTYNCFRLREYLIDQLNTILFPQLKKLGSCIDSISIEGLPKSEDILELQQKLEKGEIGFKEAIDLSRRF</sequence>
<gene>
    <name evidence="1" type="ORF">B9G79_05905</name>
</gene>